<gene>
    <name evidence="11" type="ORF">MPIPNATIZW_LOCUS6119</name>
</gene>
<sequence length="568" mass="62716">MASALSYVNKFKSFVILFGTPILLLPLIIVVPTKTARCAYAIIIMAIYWCTEVIPLAVTALLPVLLFPLLKVLDSKKVCIQYMKDTNMLFVGGLIVAVAVQRWNLHKRIALRILLWLGTNPARLMLGFMGATAFLSMWISNTATTAMMMPIVEAVLQQMQDDRSKVKKGSKGNMGSMQPSAKSTSGEPSGSQVISEGAAMEPQENRAWKSMCKAMTLCVCYSASIGGTATLTGTGPNVVLLGQMQTLFPDSKDIVNFASWFEFAFPNMVIMLLLAWLWLRCMFLRFSSKKGFSKEKRVSEKATYEILKEEYRNLGPFSFAEVNITLCFFLLVFLWFSRDPGFIPGWASITWVEGKTKYVTDATVAIFVALLLFIVPSRKPKFNFSSQTEEEWKAPFYPPALLEWKATQEKIPWGIVLLLGGGFALAEGCEVSGLSEWMGKQMEPLQVLPPAAISLVLSVLIAVFTECTSNVAIASLFLPIFASMARTIGLNPLYVMIPCTLSSSFAFMLPVATPPNAIVLAYGHLKVSDMVKAGLMMNIIGIICAFVAINTWGRIIFDLDNFPPWAAI</sequence>
<dbReference type="PROSITE" id="PS01271">
    <property type="entry name" value="NA_SULFATE"/>
    <property type="match status" value="1"/>
</dbReference>
<keyword evidence="7 10" id="KW-0472">Membrane</keyword>
<evidence type="ECO:0000313" key="11">
    <source>
        <dbReference type="EMBL" id="CAK6437813.1"/>
    </source>
</evidence>
<feature type="transmembrane region" description="Helical" evidence="10">
    <location>
        <begin position="13"/>
        <end position="31"/>
    </location>
</feature>
<evidence type="ECO:0000256" key="10">
    <source>
        <dbReference type="SAM" id="Phobius"/>
    </source>
</evidence>
<evidence type="ECO:0000256" key="9">
    <source>
        <dbReference type="SAM" id="MobiDB-lite"/>
    </source>
</evidence>
<keyword evidence="12" id="KW-1185">Reference proteome</keyword>
<dbReference type="EMBL" id="OY882873">
    <property type="protein sequence ID" value="CAK6437813.1"/>
    <property type="molecule type" value="Genomic_DNA"/>
</dbReference>
<evidence type="ECO:0000256" key="2">
    <source>
        <dbReference type="ARBA" id="ARBA00006772"/>
    </source>
</evidence>
<feature type="transmembrane region" description="Helical" evidence="10">
    <location>
        <begin position="38"/>
        <end position="66"/>
    </location>
</feature>
<evidence type="ECO:0000256" key="8">
    <source>
        <dbReference type="ARBA" id="ARBA00023201"/>
    </source>
</evidence>
<keyword evidence="8" id="KW-0739">Sodium transport</keyword>
<evidence type="ECO:0008006" key="13">
    <source>
        <dbReference type="Google" id="ProtNLM"/>
    </source>
</evidence>
<feature type="transmembrane region" description="Helical" evidence="10">
    <location>
        <begin position="356"/>
        <end position="375"/>
    </location>
</feature>
<name>A0ABN9ZJJ5_PIPNA</name>
<dbReference type="PANTHER" id="PTHR10283:SF109">
    <property type="entry name" value="NA(+)_CITRATE COTRANSPORTER"/>
    <property type="match status" value="1"/>
</dbReference>
<dbReference type="Proteomes" id="UP001314169">
    <property type="component" value="Chromosome 16"/>
</dbReference>
<comment type="subcellular location">
    <subcellularLocation>
        <location evidence="1">Membrane</location>
        <topology evidence="1">Multi-pass membrane protein</topology>
    </subcellularLocation>
</comment>
<evidence type="ECO:0000256" key="1">
    <source>
        <dbReference type="ARBA" id="ARBA00004141"/>
    </source>
</evidence>
<dbReference type="PANTHER" id="PTHR10283">
    <property type="entry name" value="SOLUTE CARRIER FAMILY 13 MEMBER"/>
    <property type="match status" value="1"/>
</dbReference>
<protein>
    <recommendedName>
        <fullName evidence="13">Solute carrier family 13 member 5</fullName>
    </recommendedName>
</protein>
<organism evidence="11 12">
    <name type="scientific">Pipistrellus nathusii</name>
    <name type="common">Nathusius' pipistrelle</name>
    <dbReference type="NCBI Taxonomy" id="59473"/>
    <lineage>
        <taxon>Eukaryota</taxon>
        <taxon>Metazoa</taxon>
        <taxon>Chordata</taxon>
        <taxon>Craniata</taxon>
        <taxon>Vertebrata</taxon>
        <taxon>Euteleostomi</taxon>
        <taxon>Mammalia</taxon>
        <taxon>Eutheria</taxon>
        <taxon>Laurasiatheria</taxon>
        <taxon>Chiroptera</taxon>
        <taxon>Yangochiroptera</taxon>
        <taxon>Vespertilionidae</taxon>
        <taxon>Pipistrellus</taxon>
    </lineage>
</organism>
<dbReference type="Pfam" id="PF00939">
    <property type="entry name" value="Na_sulph_symp"/>
    <property type="match status" value="1"/>
</dbReference>
<feature type="compositionally biased region" description="Polar residues" evidence="9">
    <location>
        <begin position="173"/>
        <end position="194"/>
    </location>
</feature>
<feature type="region of interest" description="Disordered" evidence="9">
    <location>
        <begin position="165"/>
        <end position="197"/>
    </location>
</feature>
<feature type="transmembrane region" description="Helical" evidence="10">
    <location>
        <begin position="124"/>
        <end position="140"/>
    </location>
</feature>
<evidence type="ECO:0000256" key="4">
    <source>
        <dbReference type="ARBA" id="ARBA00022692"/>
    </source>
</evidence>
<feature type="transmembrane region" description="Helical" evidence="10">
    <location>
        <begin position="257"/>
        <end position="279"/>
    </location>
</feature>
<evidence type="ECO:0000256" key="3">
    <source>
        <dbReference type="ARBA" id="ARBA00022448"/>
    </source>
</evidence>
<keyword evidence="8" id="KW-0406">Ion transport</keyword>
<evidence type="ECO:0000313" key="12">
    <source>
        <dbReference type="Proteomes" id="UP001314169"/>
    </source>
</evidence>
<feature type="transmembrane region" description="Helical" evidence="10">
    <location>
        <begin position="411"/>
        <end position="433"/>
    </location>
</feature>
<evidence type="ECO:0000256" key="5">
    <source>
        <dbReference type="ARBA" id="ARBA00022989"/>
    </source>
</evidence>
<feature type="transmembrane region" description="Helical" evidence="10">
    <location>
        <begin position="86"/>
        <end position="103"/>
    </location>
</feature>
<feature type="transmembrane region" description="Helical" evidence="10">
    <location>
        <begin position="453"/>
        <end position="481"/>
    </location>
</feature>
<dbReference type="CDD" id="cd01115">
    <property type="entry name" value="SLC13_permease"/>
    <property type="match status" value="1"/>
</dbReference>
<proteinExistence type="inferred from homology"/>
<reference evidence="11" key="1">
    <citation type="submission" date="2023-12" db="EMBL/GenBank/DDBJ databases">
        <authorList>
            <person name="Brown T."/>
        </authorList>
    </citation>
    <scope>NUCLEOTIDE SEQUENCE</scope>
</reference>
<keyword evidence="4 10" id="KW-0812">Transmembrane</keyword>
<keyword evidence="3" id="KW-0813">Transport</keyword>
<dbReference type="InterPro" id="IPR031312">
    <property type="entry name" value="Na/sul_symport_CS"/>
</dbReference>
<keyword evidence="5 10" id="KW-1133">Transmembrane helix</keyword>
<comment type="similarity">
    <text evidence="2">Belongs to the SLC13A/DASS transporter (TC 2.A.47) family. NADC subfamily.</text>
</comment>
<feature type="transmembrane region" description="Helical" evidence="10">
    <location>
        <begin position="533"/>
        <end position="552"/>
    </location>
</feature>
<evidence type="ECO:0000256" key="6">
    <source>
        <dbReference type="ARBA" id="ARBA00023053"/>
    </source>
</evidence>
<feature type="transmembrane region" description="Helical" evidence="10">
    <location>
        <begin position="317"/>
        <end position="336"/>
    </location>
</feature>
<evidence type="ECO:0000256" key="7">
    <source>
        <dbReference type="ARBA" id="ARBA00023136"/>
    </source>
</evidence>
<accession>A0ABN9ZJJ5</accession>
<dbReference type="InterPro" id="IPR001898">
    <property type="entry name" value="SLC13A/DASS"/>
</dbReference>
<keyword evidence="6" id="KW-0915">Sodium</keyword>